<feature type="domain" description="Chitin-binding type-1" evidence="5">
    <location>
        <begin position="122"/>
        <end position="173"/>
    </location>
</feature>
<comment type="caution">
    <text evidence="3">Lacks conserved residue(s) required for the propagation of feature annotation.</text>
</comment>
<dbReference type="InterPro" id="IPR001002">
    <property type="entry name" value="Chitin-bd_1"/>
</dbReference>
<dbReference type="Pfam" id="PF00187">
    <property type="entry name" value="Chitin_bind_1"/>
    <property type="match status" value="1"/>
</dbReference>
<feature type="disulfide bond" evidence="3">
    <location>
        <begin position="79"/>
        <end position="93"/>
    </location>
</feature>
<keyword evidence="2 3" id="KW-1015">Disulfide bond</keyword>
<evidence type="ECO:0000256" key="2">
    <source>
        <dbReference type="ARBA" id="ARBA00023157"/>
    </source>
</evidence>
<evidence type="ECO:0000256" key="1">
    <source>
        <dbReference type="ARBA" id="ARBA00022669"/>
    </source>
</evidence>
<dbReference type="PROSITE" id="PS50941">
    <property type="entry name" value="CHIT_BIND_I_2"/>
    <property type="match status" value="2"/>
</dbReference>
<feature type="chain" id="PRO_5043043151" evidence="4">
    <location>
        <begin position="21"/>
        <end position="187"/>
    </location>
</feature>
<name>A0AAN6T9Z4_9PEZI</name>
<protein>
    <submittedName>
        <fullName evidence="6">Carbohydrate-binding module family 18 protein</fullName>
    </submittedName>
</protein>
<evidence type="ECO:0000313" key="6">
    <source>
        <dbReference type="EMBL" id="KAK4110293.1"/>
    </source>
</evidence>
<comment type="caution">
    <text evidence="6">The sequence shown here is derived from an EMBL/GenBank/DDBJ whole genome shotgun (WGS) entry which is preliminary data.</text>
</comment>
<keyword evidence="7" id="KW-1185">Reference proteome</keyword>
<dbReference type="SUPFAM" id="SSF57016">
    <property type="entry name" value="Plant lectins/antimicrobial peptides"/>
    <property type="match status" value="2"/>
</dbReference>
<organism evidence="6 7">
    <name type="scientific">Canariomyces notabilis</name>
    <dbReference type="NCBI Taxonomy" id="2074819"/>
    <lineage>
        <taxon>Eukaryota</taxon>
        <taxon>Fungi</taxon>
        <taxon>Dikarya</taxon>
        <taxon>Ascomycota</taxon>
        <taxon>Pezizomycotina</taxon>
        <taxon>Sordariomycetes</taxon>
        <taxon>Sordariomycetidae</taxon>
        <taxon>Sordariales</taxon>
        <taxon>Chaetomiaceae</taxon>
        <taxon>Canariomyces</taxon>
    </lineage>
</organism>
<feature type="disulfide bond" evidence="3">
    <location>
        <begin position="144"/>
        <end position="158"/>
    </location>
</feature>
<dbReference type="PANTHER" id="PTHR47849:SF8">
    <property type="entry name" value="LECTIN"/>
    <property type="match status" value="1"/>
</dbReference>
<gene>
    <name evidence="6" type="ORF">N656DRAFT_781921</name>
</gene>
<dbReference type="Proteomes" id="UP001302812">
    <property type="component" value="Unassembled WGS sequence"/>
</dbReference>
<dbReference type="GeneID" id="89939791"/>
<evidence type="ECO:0000259" key="5">
    <source>
        <dbReference type="PROSITE" id="PS50941"/>
    </source>
</evidence>
<reference evidence="6" key="1">
    <citation type="journal article" date="2023" name="Mol. Phylogenet. Evol.">
        <title>Genome-scale phylogeny and comparative genomics of the fungal order Sordariales.</title>
        <authorList>
            <person name="Hensen N."/>
            <person name="Bonometti L."/>
            <person name="Westerberg I."/>
            <person name="Brannstrom I.O."/>
            <person name="Guillou S."/>
            <person name="Cros-Aarteil S."/>
            <person name="Calhoun S."/>
            <person name="Haridas S."/>
            <person name="Kuo A."/>
            <person name="Mondo S."/>
            <person name="Pangilinan J."/>
            <person name="Riley R."/>
            <person name="LaButti K."/>
            <person name="Andreopoulos B."/>
            <person name="Lipzen A."/>
            <person name="Chen C."/>
            <person name="Yan M."/>
            <person name="Daum C."/>
            <person name="Ng V."/>
            <person name="Clum A."/>
            <person name="Steindorff A."/>
            <person name="Ohm R.A."/>
            <person name="Martin F."/>
            <person name="Silar P."/>
            <person name="Natvig D.O."/>
            <person name="Lalanne C."/>
            <person name="Gautier V."/>
            <person name="Ament-Velasquez S.L."/>
            <person name="Kruys A."/>
            <person name="Hutchinson M.I."/>
            <person name="Powell A.J."/>
            <person name="Barry K."/>
            <person name="Miller A.N."/>
            <person name="Grigoriev I.V."/>
            <person name="Debuchy R."/>
            <person name="Gladieux P."/>
            <person name="Hiltunen Thoren M."/>
            <person name="Johannesson H."/>
        </authorList>
    </citation>
    <scope>NUCLEOTIDE SEQUENCE</scope>
    <source>
        <strain evidence="6">CBS 508.74</strain>
    </source>
</reference>
<dbReference type="PROSITE" id="PS00026">
    <property type="entry name" value="CHIT_BIND_I_1"/>
    <property type="match status" value="1"/>
</dbReference>
<dbReference type="InterPro" id="IPR036861">
    <property type="entry name" value="Endochitinase-like_sf"/>
</dbReference>
<dbReference type="GO" id="GO:0008061">
    <property type="term" value="F:chitin binding"/>
    <property type="evidence" value="ECO:0007669"/>
    <property type="project" value="UniProtKB-UniRule"/>
</dbReference>
<evidence type="ECO:0000256" key="4">
    <source>
        <dbReference type="SAM" id="SignalP"/>
    </source>
</evidence>
<evidence type="ECO:0000256" key="3">
    <source>
        <dbReference type="PROSITE-ProRule" id="PRU00261"/>
    </source>
</evidence>
<dbReference type="EMBL" id="MU853351">
    <property type="protein sequence ID" value="KAK4110293.1"/>
    <property type="molecule type" value="Genomic_DNA"/>
</dbReference>
<accession>A0AAN6T9Z4</accession>
<sequence>MRSLTTLGLILTLLPLTALSSPVIPNQAQDVANTNTNPTMEEPATGMMLESREVSPNKTCGLVEAGGNRGYTCPSDASCCSRYGYCGTGDIFCLTTAGCQSRYSNSSAACVAPRNGTTVSIDGTCGMTGAGRNGYRCPANGTTCCSAAGYCGNTTDHCNVNNGCQAAYGTCTGRRTPRNLLELLLLS</sequence>
<proteinExistence type="predicted"/>
<feature type="domain" description="Chitin-binding type-1" evidence="5">
    <location>
        <begin position="57"/>
        <end position="112"/>
    </location>
</feature>
<evidence type="ECO:0000313" key="7">
    <source>
        <dbReference type="Proteomes" id="UP001302812"/>
    </source>
</evidence>
<dbReference type="InterPro" id="IPR018371">
    <property type="entry name" value="Chitin-binding_1_CS"/>
</dbReference>
<dbReference type="AlphaFoldDB" id="A0AAN6T9Z4"/>
<dbReference type="PANTHER" id="PTHR47849">
    <property type="entry name" value="CHITIN-BINDING LECTIN 1"/>
    <property type="match status" value="1"/>
</dbReference>
<dbReference type="SMART" id="SM00270">
    <property type="entry name" value="ChtBD1"/>
    <property type="match status" value="2"/>
</dbReference>
<reference evidence="6" key="2">
    <citation type="submission" date="2023-05" db="EMBL/GenBank/DDBJ databases">
        <authorList>
            <consortium name="Lawrence Berkeley National Laboratory"/>
            <person name="Steindorff A."/>
            <person name="Hensen N."/>
            <person name="Bonometti L."/>
            <person name="Westerberg I."/>
            <person name="Brannstrom I.O."/>
            <person name="Guillou S."/>
            <person name="Cros-Aarteil S."/>
            <person name="Calhoun S."/>
            <person name="Haridas S."/>
            <person name="Kuo A."/>
            <person name="Mondo S."/>
            <person name="Pangilinan J."/>
            <person name="Riley R."/>
            <person name="Labutti K."/>
            <person name="Andreopoulos B."/>
            <person name="Lipzen A."/>
            <person name="Chen C."/>
            <person name="Yanf M."/>
            <person name="Daum C."/>
            <person name="Ng V."/>
            <person name="Clum A."/>
            <person name="Ohm R."/>
            <person name="Martin F."/>
            <person name="Silar P."/>
            <person name="Natvig D."/>
            <person name="Lalanne C."/>
            <person name="Gautier V."/>
            <person name="Ament-Velasquez S.L."/>
            <person name="Kruys A."/>
            <person name="Hutchinson M.I."/>
            <person name="Powell A.J."/>
            <person name="Barry K."/>
            <person name="Miller A.N."/>
            <person name="Grigoriev I.V."/>
            <person name="Debuchy R."/>
            <person name="Gladieux P."/>
            <person name="Thoren M.H."/>
            <person name="Johannesson H."/>
        </authorList>
    </citation>
    <scope>NUCLEOTIDE SEQUENCE</scope>
    <source>
        <strain evidence="6">CBS 508.74</strain>
    </source>
</reference>
<dbReference type="Gene3D" id="3.30.60.10">
    <property type="entry name" value="Endochitinase-like"/>
    <property type="match status" value="2"/>
</dbReference>
<dbReference type="RefSeq" id="XP_064667863.1">
    <property type="nucleotide sequence ID" value="XM_064815666.1"/>
</dbReference>
<keyword evidence="4" id="KW-0732">Signal</keyword>
<feature type="signal peptide" evidence="4">
    <location>
        <begin position="1"/>
        <end position="20"/>
    </location>
</feature>
<keyword evidence="1 3" id="KW-0147">Chitin-binding</keyword>